<gene>
    <name evidence="3" type="ORF">BS50DRAFT_193599</name>
</gene>
<accession>A0A2T2P7T4</accession>
<name>A0A2T2P7T4_CORCC</name>
<dbReference type="EMBL" id="KZ678129">
    <property type="protein sequence ID" value="PSN73713.1"/>
    <property type="molecule type" value="Genomic_DNA"/>
</dbReference>
<keyword evidence="4" id="KW-1185">Reference proteome</keyword>
<dbReference type="AlphaFoldDB" id="A0A2T2P7T4"/>
<sequence>MRHGPSSVPYRVPHETNARPSPDPSYPAPHNHLSSNPALTIQVSPPKIPPQKLNSSQSRDEVTLHHAIALACGVVLAIFPCLNLARRSQLSTIAPPRKTINAQLRCEPCASWPRSWLARPKERSLAARGLLKWQSTWRARMQGWLRQFPHGGAGVGGTEVQKQRVSRRWHLEGRVFCVCWIVSFFDCTFYRAKPRLHTV</sequence>
<organism evidence="3 4">
    <name type="scientific">Corynespora cassiicola Philippines</name>
    <dbReference type="NCBI Taxonomy" id="1448308"/>
    <lineage>
        <taxon>Eukaryota</taxon>
        <taxon>Fungi</taxon>
        <taxon>Dikarya</taxon>
        <taxon>Ascomycota</taxon>
        <taxon>Pezizomycotina</taxon>
        <taxon>Dothideomycetes</taxon>
        <taxon>Pleosporomycetidae</taxon>
        <taxon>Pleosporales</taxon>
        <taxon>Corynesporascaceae</taxon>
        <taxon>Corynespora</taxon>
    </lineage>
</organism>
<evidence type="ECO:0000256" key="2">
    <source>
        <dbReference type="SAM" id="Phobius"/>
    </source>
</evidence>
<keyword evidence="2" id="KW-0472">Membrane</keyword>
<dbReference type="Proteomes" id="UP000240883">
    <property type="component" value="Unassembled WGS sequence"/>
</dbReference>
<keyword evidence="2" id="KW-1133">Transmembrane helix</keyword>
<feature type="transmembrane region" description="Helical" evidence="2">
    <location>
        <begin position="64"/>
        <end position="85"/>
    </location>
</feature>
<evidence type="ECO:0000313" key="3">
    <source>
        <dbReference type="EMBL" id="PSN73713.1"/>
    </source>
</evidence>
<protein>
    <submittedName>
        <fullName evidence="3">Uncharacterized protein</fullName>
    </submittedName>
</protein>
<keyword evidence="2" id="KW-0812">Transmembrane</keyword>
<proteinExistence type="predicted"/>
<evidence type="ECO:0000256" key="1">
    <source>
        <dbReference type="SAM" id="MobiDB-lite"/>
    </source>
</evidence>
<evidence type="ECO:0000313" key="4">
    <source>
        <dbReference type="Proteomes" id="UP000240883"/>
    </source>
</evidence>
<feature type="region of interest" description="Disordered" evidence="1">
    <location>
        <begin position="1"/>
        <end position="39"/>
    </location>
</feature>
<reference evidence="3 4" key="1">
    <citation type="journal article" date="2018" name="Front. Microbiol.">
        <title>Genome-Wide Analysis of Corynespora cassiicola Leaf Fall Disease Putative Effectors.</title>
        <authorList>
            <person name="Lopez D."/>
            <person name="Ribeiro S."/>
            <person name="Label P."/>
            <person name="Fumanal B."/>
            <person name="Venisse J.S."/>
            <person name="Kohler A."/>
            <person name="de Oliveira R.R."/>
            <person name="Labutti K."/>
            <person name="Lipzen A."/>
            <person name="Lail K."/>
            <person name="Bauer D."/>
            <person name="Ohm R.A."/>
            <person name="Barry K.W."/>
            <person name="Spatafora J."/>
            <person name="Grigoriev I.V."/>
            <person name="Martin F.M."/>
            <person name="Pujade-Renaud V."/>
        </authorList>
    </citation>
    <scope>NUCLEOTIDE SEQUENCE [LARGE SCALE GENOMIC DNA]</scope>
    <source>
        <strain evidence="3 4">Philippines</strain>
    </source>
</reference>